<dbReference type="PANTHER" id="PTHR43289">
    <property type="entry name" value="MITOGEN-ACTIVATED PROTEIN KINASE KINASE KINASE 20-RELATED"/>
    <property type="match status" value="1"/>
</dbReference>
<evidence type="ECO:0000256" key="3">
    <source>
        <dbReference type="ARBA" id="ARBA00022777"/>
    </source>
</evidence>
<dbReference type="SUPFAM" id="SSF81901">
    <property type="entry name" value="HCP-like"/>
    <property type="match status" value="1"/>
</dbReference>
<dbReference type="Pfam" id="PF08238">
    <property type="entry name" value="Sel1"/>
    <property type="match status" value="3"/>
</dbReference>
<evidence type="ECO:0000259" key="7">
    <source>
        <dbReference type="PROSITE" id="PS50011"/>
    </source>
</evidence>
<dbReference type="Proteomes" id="UP001139971">
    <property type="component" value="Unassembled WGS sequence"/>
</dbReference>
<protein>
    <submittedName>
        <fullName evidence="8">Protein kinase</fullName>
    </submittedName>
</protein>
<dbReference type="SUPFAM" id="SSF56112">
    <property type="entry name" value="Protein kinase-like (PK-like)"/>
    <property type="match status" value="1"/>
</dbReference>
<feature type="compositionally biased region" description="Low complexity" evidence="6">
    <location>
        <begin position="368"/>
        <end position="389"/>
    </location>
</feature>
<keyword evidence="3 8" id="KW-0418">Kinase</keyword>
<evidence type="ECO:0000256" key="5">
    <source>
        <dbReference type="PROSITE-ProRule" id="PRU10141"/>
    </source>
</evidence>
<dbReference type="Gene3D" id="1.10.510.10">
    <property type="entry name" value="Transferase(Phosphotransferase) domain 1"/>
    <property type="match status" value="1"/>
</dbReference>
<dbReference type="InterPro" id="IPR017441">
    <property type="entry name" value="Protein_kinase_ATP_BS"/>
</dbReference>
<feature type="domain" description="Protein kinase" evidence="7">
    <location>
        <begin position="8"/>
        <end position="277"/>
    </location>
</feature>
<dbReference type="SMART" id="SM00671">
    <property type="entry name" value="SEL1"/>
    <property type="match status" value="4"/>
</dbReference>
<dbReference type="PROSITE" id="PS00108">
    <property type="entry name" value="PROTEIN_KINASE_ST"/>
    <property type="match status" value="1"/>
</dbReference>
<dbReference type="InterPro" id="IPR008271">
    <property type="entry name" value="Ser/Thr_kinase_AS"/>
</dbReference>
<dbReference type="EMBL" id="JAOVZO020000018">
    <property type="protein sequence ID" value="MDC8014566.1"/>
    <property type="molecule type" value="Genomic_DNA"/>
</dbReference>
<proteinExistence type="predicted"/>
<dbReference type="Pfam" id="PF00069">
    <property type="entry name" value="Pkinase"/>
    <property type="match status" value="1"/>
</dbReference>
<reference evidence="8" key="1">
    <citation type="submission" date="2023-02" db="EMBL/GenBank/DDBJ databases">
        <title>Tahibacter soli sp. nov. isolated from soil.</title>
        <authorList>
            <person name="Baek J.H."/>
            <person name="Lee J.K."/>
            <person name="Choi D.G."/>
            <person name="Jeon C.O."/>
        </authorList>
    </citation>
    <scope>NUCLEOTIDE SEQUENCE</scope>
    <source>
        <strain evidence="8">BL</strain>
    </source>
</reference>
<dbReference type="Gene3D" id="1.25.40.10">
    <property type="entry name" value="Tetratricopeptide repeat domain"/>
    <property type="match status" value="2"/>
</dbReference>
<dbReference type="InterPro" id="IPR000719">
    <property type="entry name" value="Prot_kinase_dom"/>
</dbReference>
<dbReference type="PANTHER" id="PTHR43289:SF6">
    <property type="entry name" value="SERINE_THREONINE-PROTEIN KINASE NEKL-3"/>
    <property type="match status" value="1"/>
</dbReference>
<keyword evidence="2 5" id="KW-0547">Nucleotide-binding</keyword>
<dbReference type="RefSeq" id="WP_263542217.1">
    <property type="nucleotide sequence ID" value="NZ_JAOVZO020000018.1"/>
</dbReference>
<dbReference type="PROSITE" id="PS50011">
    <property type="entry name" value="PROTEIN_KINASE_DOM"/>
    <property type="match status" value="1"/>
</dbReference>
<evidence type="ECO:0000313" key="8">
    <source>
        <dbReference type="EMBL" id="MDC8014566.1"/>
    </source>
</evidence>
<evidence type="ECO:0000313" key="9">
    <source>
        <dbReference type="Proteomes" id="UP001139971"/>
    </source>
</evidence>
<accession>A0A9X3YPX3</accession>
<dbReference type="InterPro" id="IPR006597">
    <property type="entry name" value="Sel1-like"/>
</dbReference>
<dbReference type="InterPro" id="IPR011990">
    <property type="entry name" value="TPR-like_helical_dom_sf"/>
</dbReference>
<evidence type="ECO:0000256" key="4">
    <source>
        <dbReference type="ARBA" id="ARBA00022840"/>
    </source>
</evidence>
<organism evidence="8 9">
    <name type="scientific">Tahibacter soli</name>
    <dbReference type="NCBI Taxonomy" id="2983605"/>
    <lineage>
        <taxon>Bacteria</taxon>
        <taxon>Pseudomonadati</taxon>
        <taxon>Pseudomonadota</taxon>
        <taxon>Gammaproteobacteria</taxon>
        <taxon>Lysobacterales</taxon>
        <taxon>Rhodanobacteraceae</taxon>
        <taxon>Tahibacter</taxon>
    </lineage>
</organism>
<name>A0A9X3YPX3_9GAMM</name>
<dbReference type="GO" id="GO:0004674">
    <property type="term" value="F:protein serine/threonine kinase activity"/>
    <property type="evidence" value="ECO:0007669"/>
    <property type="project" value="TreeGrafter"/>
</dbReference>
<dbReference type="GO" id="GO:0005524">
    <property type="term" value="F:ATP binding"/>
    <property type="evidence" value="ECO:0007669"/>
    <property type="project" value="UniProtKB-UniRule"/>
</dbReference>
<feature type="region of interest" description="Disordered" evidence="6">
    <location>
        <begin position="340"/>
        <end position="391"/>
    </location>
</feature>
<evidence type="ECO:0000256" key="2">
    <source>
        <dbReference type="ARBA" id="ARBA00022741"/>
    </source>
</evidence>
<dbReference type="PROSITE" id="PS00107">
    <property type="entry name" value="PROTEIN_KINASE_ATP"/>
    <property type="match status" value="1"/>
</dbReference>
<dbReference type="SMART" id="SM00220">
    <property type="entry name" value="S_TKc"/>
    <property type="match status" value="1"/>
</dbReference>
<evidence type="ECO:0000256" key="1">
    <source>
        <dbReference type="ARBA" id="ARBA00022679"/>
    </source>
</evidence>
<feature type="binding site" evidence="5">
    <location>
        <position position="37"/>
    </location>
    <ligand>
        <name>ATP</name>
        <dbReference type="ChEBI" id="CHEBI:30616"/>
    </ligand>
</feature>
<keyword evidence="4 5" id="KW-0067">ATP-binding</keyword>
<sequence>MPIDVPNYVLTKRLGTGSFAEVWLAEHTQNKRRAAIKILKPEAGGGAVDVDAAFRREAELMAKFDSRNIVHIYDNGRAGPHAYIVMEYVEGGTLKARMQHGAIDANAALHIVSQIAAALDLAHARGIVHRDLKPDNILMRDATTPVLTDFGIARVLDRTTIVPATGVVVGTCEYMSPEQLLGEPLDGRSDLYALGLILFELIAGEPAHAGDYTQIARTRIDEKSAPWLPAGTRAFQPIVDGMLARSPDMRFANGTELVAAIRTIALTQSTRSATPFVPESAPHAGSPAPANAPAVRRWPILALAAAAIFGAGGTSVWWWLQPDKTPVPTPMAPATLVTPSAAPARADDAKPADAPVDATPRPVAAATSAKPAPEKAAGAAAKASAPAAKPAEKFTQAQLKQAYRDMEQKKYKSALPVLRLAAADGIAEAQNNLGILYYHGLEVPHDDVKAVELFTRAARQKFAPAQTNLAVAYEKGHGVEKNFDKAYEWYLKAAEAGYTHAQYAVARYANNRDDFPTMVLWARKAAANNYGSAQHMLAQAYLLGHGVEKDEREGRRLMKLAAGNGSWLAEGWLQSNPD</sequence>
<keyword evidence="9" id="KW-1185">Reference proteome</keyword>
<keyword evidence="1" id="KW-0808">Transferase</keyword>
<dbReference type="InterPro" id="IPR011009">
    <property type="entry name" value="Kinase-like_dom_sf"/>
</dbReference>
<dbReference type="AlphaFoldDB" id="A0A9X3YPX3"/>
<gene>
    <name evidence="8" type="ORF">OD750_018630</name>
</gene>
<comment type="caution">
    <text evidence="8">The sequence shown here is derived from an EMBL/GenBank/DDBJ whole genome shotgun (WGS) entry which is preliminary data.</text>
</comment>
<dbReference type="CDD" id="cd14014">
    <property type="entry name" value="STKc_PknB_like"/>
    <property type="match status" value="1"/>
</dbReference>
<evidence type="ECO:0000256" key="6">
    <source>
        <dbReference type="SAM" id="MobiDB-lite"/>
    </source>
</evidence>